<keyword evidence="1" id="KW-0812">Transmembrane</keyword>
<keyword evidence="3" id="KW-1185">Reference proteome</keyword>
<evidence type="ECO:0000313" key="3">
    <source>
        <dbReference type="Proteomes" id="UP000774326"/>
    </source>
</evidence>
<feature type="transmembrane region" description="Helical" evidence="1">
    <location>
        <begin position="358"/>
        <end position="380"/>
    </location>
</feature>
<feature type="transmembrane region" description="Helical" evidence="1">
    <location>
        <begin position="248"/>
        <end position="268"/>
    </location>
</feature>
<accession>A0A9P8Q8P7</accession>
<keyword evidence="1" id="KW-1133">Transmembrane helix</keyword>
<feature type="transmembrane region" description="Helical" evidence="1">
    <location>
        <begin position="322"/>
        <end position="343"/>
    </location>
</feature>
<proteinExistence type="predicted"/>
<dbReference type="AlphaFoldDB" id="A0A9P8Q8P7"/>
<dbReference type="EMBL" id="JAEUBG010002245">
    <property type="protein sequence ID" value="KAH3684954.1"/>
    <property type="molecule type" value="Genomic_DNA"/>
</dbReference>
<feature type="transmembrane region" description="Helical" evidence="1">
    <location>
        <begin position="427"/>
        <end position="444"/>
    </location>
</feature>
<name>A0A9P8Q8P7_WICPI</name>
<reference evidence="2" key="1">
    <citation type="journal article" date="2021" name="Open Biol.">
        <title>Shared evolutionary footprints suggest mitochondrial oxidative damage underlies multiple complex I losses in fungi.</title>
        <authorList>
            <person name="Schikora-Tamarit M.A."/>
            <person name="Marcet-Houben M."/>
            <person name="Nosek J."/>
            <person name="Gabaldon T."/>
        </authorList>
    </citation>
    <scope>NUCLEOTIDE SEQUENCE</scope>
    <source>
        <strain evidence="2">CBS2887</strain>
    </source>
</reference>
<reference evidence="2" key="2">
    <citation type="submission" date="2021-01" db="EMBL/GenBank/DDBJ databases">
        <authorList>
            <person name="Schikora-Tamarit M.A."/>
        </authorList>
    </citation>
    <scope>NUCLEOTIDE SEQUENCE</scope>
    <source>
        <strain evidence="2">CBS2887</strain>
    </source>
</reference>
<keyword evidence="1" id="KW-0472">Membrane</keyword>
<protein>
    <submittedName>
        <fullName evidence="2">Uncharacterized protein</fullName>
    </submittedName>
</protein>
<gene>
    <name evidence="2" type="ORF">WICPIJ_004065</name>
</gene>
<evidence type="ECO:0000256" key="1">
    <source>
        <dbReference type="SAM" id="Phobius"/>
    </source>
</evidence>
<sequence length="641" mass="75895">MQITNIVPEDPPNVNETSTRQPTVFDEITLTVHKPNDTLANEKIPKFKPQFEPITVEDIDEHYLLDYCVSEFPIVDLESLGLNGTYADIGGLNLSTKLSYYQYEFQYSFLNTTTNSTDVNNVYNTDLNALNFKGMFNRETYTIPNSDPTKNQELTFKTERYFSTTDELMSFTPMINVSLPLNQSTYIMNDLDSEGYYCVMVAYSVNKKNSTNTELTELIAQFETLISPKITFFNTAENDFAKFRHLKYVTLGILFLLFITFLGCYWLDGIINFHLPLFTVLLIIRYSVQLLGSEWCYKAQIIEGHRFIEHDYGFSSVTRMCIVYGGIDLIEYLLLCVVVHFVIKRNEDLPYHTMVRRYRYVVFCAPLFYINYLLWMWFFAFNPFKLHWVNFMTNKFPQLKVHSYTLDPPIWHLISSVTNDFCFLESFRFDLVVVPTMFVYAYVLRTNYQRHSSVKTKTTKWVYYDRFLYLENYAVAYLAYWIPCVGYSFIGQGIIVFNFFYDEYKRKDVKLRFELVGALNSYLCGRSTSKLPWIYTYLIYEVDIFVVLFLVLWFYTEFMKWRKAMSFREVLMLEVCEHAVKDRQAWQQQRQQRVASGEDRQLVYSEKYHRVNPVDLHSMRVKNVTLNNENLLKHAAMRAFV</sequence>
<dbReference type="Proteomes" id="UP000774326">
    <property type="component" value="Unassembled WGS sequence"/>
</dbReference>
<feature type="transmembrane region" description="Helical" evidence="1">
    <location>
        <begin position="475"/>
        <end position="501"/>
    </location>
</feature>
<feature type="transmembrane region" description="Helical" evidence="1">
    <location>
        <begin position="534"/>
        <end position="555"/>
    </location>
</feature>
<evidence type="ECO:0000313" key="2">
    <source>
        <dbReference type="EMBL" id="KAH3684954.1"/>
    </source>
</evidence>
<organism evidence="2 3">
    <name type="scientific">Wickerhamomyces pijperi</name>
    <name type="common">Yeast</name>
    <name type="synonym">Pichia pijperi</name>
    <dbReference type="NCBI Taxonomy" id="599730"/>
    <lineage>
        <taxon>Eukaryota</taxon>
        <taxon>Fungi</taxon>
        <taxon>Dikarya</taxon>
        <taxon>Ascomycota</taxon>
        <taxon>Saccharomycotina</taxon>
        <taxon>Saccharomycetes</taxon>
        <taxon>Phaffomycetales</taxon>
        <taxon>Wickerhamomycetaceae</taxon>
        <taxon>Wickerhamomyces</taxon>
    </lineage>
</organism>
<comment type="caution">
    <text evidence="2">The sequence shown here is derived from an EMBL/GenBank/DDBJ whole genome shotgun (WGS) entry which is preliminary data.</text>
</comment>